<dbReference type="HOGENOM" id="CLU_2420322_0_0_6"/>
<comment type="caution">
    <text evidence="1">The sequence shown here is derived from an EMBL/GenBank/DDBJ whole genome shotgun (WGS) entry which is preliminary data.</text>
</comment>
<evidence type="ECO:0000313" key="2">
    <source>
        <dbReference type="Proteomes" id="UP000013209"/>
    </source>
</evidence>
<reference evidence="1 2" key="1">
    <citation type="submission" date="2013-02" db="EMBL/GenBank/DDBJ databases">
        <title>The Genome Sequence of Acinetobacter sp. CIP 56.2.</title>
        <authorList>
            <consortium name="The Broad Institute Genome Sequencing Platform"/>
            <consortium name="The Broad Institute Genome Sequencing Center for Infectious Disease"/>
            <person name="Cerqueira G."/>
            <person name="Feldgarden M."/>
            <person name="Courvalin P."/>
            <person name="Perichon B."/>
            <person name="Grillot-Courvalin C."/>
            <person name="Clermont D."/>
            <person name="Rocha E."/>
            <person name="Yoon E.-J."/>
            <person name="Nemec A."/>
            <person name="Walker B."/>
            <person name="Young S.K."/>
            <person name="Zeng Q."/>
            <person name="Gargeya S."/>
            <person name="Fitzgerald M."/>
            <person name="Haas B."/>
            <person name="Abouelleil A."/>
            <person name="Alvarado L."/>
            <person name="Arachchi H.M."/>
            <person name="Berlin A.M."/>
            <person name="Chapman S.B."/>
            <person name="Dewar J."/>
            <person name="Goldberg J."/>
            <person name="Griggs A."/>
            <person name="Gujja S."/>
            <person name="Hansen M."/>
            <person name="Howarth C."/>
            <person name="Imamovic A."/>
            <person name="Larimer J."/>
            <person name="McCowan C."/>
            <person name="Murphy C."/>
            <person name="Neiman D."/>
            <person name="Pearson M."/>
            <person name="Priest M."/>
            <person name="Roberts A."/>
            <person name="Saif S."/>
            <person name="Shea T."/>
            <person name="Sisk P."/>
            <person name="Sykes S."/>
            <person name="Wortman J."/>
            <person name="Nusbaum C."/>
            <person name="Birren B."/>
        </authorList>
    </citation>
    <scope>NUCLEOTIDE SEQUENCE [LARGE SCALE GENOMIC DNA]</scope>
    <source>
        <strain evidence="1 2">CIP 56.2</strain>
    </source>
</reference>
<dbReference type="Proteomes" id="UP000013209">
    <property type="component" value="Unassembled WGS sequence"/>
</dbReference>
<name>N8XUD3_9GAMM</name>
<dbReference type="STRING" id="1144672.F966_00833"/>
<dbReference type="AlphaFoldDB" id="N8XUD3"/>
<accession>N8XUD3</accession>
<dbReference type="RefSeq" id="WP_004802711.1">
    <property type="nucleotide sequence ID" value="NZ_KB849439.1"/>
</dbReference>
<protein>
    <submittedName>
        <fullName evidence="1">Uncharacterized protein</fullName>
    </submittedName>
</protein>
<sequence>MTKKFNSRLVEWGNELGQDLLKDMKALEKRNFKASDALRYIHLQKDFGQSDYKSAKQEFNQVIDKLQKLPTKNVHFVRVKWLAWKVKLVLL</sequence>
<organism evidence="1 2">
    <name type="scientific">Acinetobacter higginsii</name>
    <dbReference type="NCBI Taxonomy" id="70347"/>
    <lineage>
        <taxon>Bacteria</taxon>
        <taxon>Pseudomonadati</taxon>
        <taxon>Pseudomonadota</taxon>
        <taxon>Gammaproteobacteria</taxon>
        <taxon>Moraxellales</taxon>
        <taxon>Moraxellaceae</taxon>
        <taxon>Acinetobacter</taxon>
    </lineage>
</organism>
<proteinExistence type="predicted"/>
<evidence type="ECO:0000313" key="1">
    <source>
        <dbReference type="EMBL" id="ENV11048.1"/>
    </source>
</evidence>
<dbReference type="PATRIC" id="fig|1144672.3.peg.800"/>
<gene>
    <name evidence="1" type="ORF">F966_00833</name>
</gene>
<dbReference type="EMBL" id="APPH01000004">
    <property type="protein sequence ID" value="ENV11048.1"/>
    <property type="molecule type" value="Genomic_DNA"/>
</dbReference>